<dbReference type="AlphaFoldDB" id="A0A4U5NZH6"/>
<evidence type="ECO:0000313" key="3">
    <source>
        <dbReference type="Proteomes" id="UP000298663"/>
    </source>
</evidence>
<keyword evidence="1" id="KW-0812">Transmembrane</keyword>
<keyword evidence="3" id="KW-1185">Reference proteome</keyword>
<keyword evidence="1" id="KW-0472">Membrane</keyword>
<feature type="transmembrane region" description="Helical" evidence="1">
    <location>
        <begin position="383"/>
        <end position="405"/>
    </location>
</feature>
<dbReference type="PANTHER" id="PTHR22744">
    <property type="entry name" value="HELIX LOOP HELIX PROTEIN 21-RELATED"/>
    <property type="match status" value="1"/>
</dbReference>
<dbReference type="Proteomes" id="UP000298663">
    <property type="component" value="Unassembled WGS sequence"/>
</dbReference>
<evidence type="ECO:0008006" key="4">
    <source>
        <dbReference type="Google" id="ProtNLM"/>
    </source>
</evidence>
<evidence type="ECO:0000256" key="1">
    <source>
        <dbReference type="SAM" id="Phobius"/>
    </source>
</evidence>
<organism evidence="2 3">
    <name type="scientific">Steinernema carpocapsae</name>
    <name type="common">Entomopathogenic nematode</name>
    <dbReference type="NCBI Taxonomy" id="34508"/>
    <lineage>
        <taxon>Eukaryota</taxon>
        <taxon>Metazoa</taxon>
        <taxon>Ecdysozoa</taxon>
        <taxon>Nematoda</taxon>
        <taxon>Chromadorea</taxon>
        <taxon>Rhabditida</taxon>
        <taxon>Tylenchina</taxon>
        <taxon>Panagrolaimomorpha</taxon>
        <taxon>Strongyloidoidea</taxon>
        <taxon>Steinernematidae</taxon>
        <taxon>Steinernema</taxon>
    </lineage>
</organism>
<reference evidence="2 3" key="2">
    <citation type="journal article" date="2019" name="G3 (Bethesda)">
        <title>Hybrid Assembly of the Genome of the Entomopathogenic Nematode Steinernema carpocapsae Identifies the X-Chromosome.</title>
        <authorList>
            <person name="Serra L."/>
            <person name="Macchietto M."/>
            <person name="Macias-Munoz A."/>
            <person name="McGill C.J."/>
            <person name="Rodriguez I.M."/>
            <person name="Rodriguez B."/>
            <person name="Murad R."/>
            <person name="Mortazavi A."/>
        </authorList>
    </citation>
    <scope>NUCLEOTIDE SEQUENCE [LARGE SCALE GENOMIC DNA]</scope>
    <source>
        <strain evidence="2 3">ALL</strain>
    </source>
</reference>
<keyword evidence="1" id="KW-1133">Transmembrane helix</keyword>
<accession>A0A4U5NZH6</accession>
<protein>
    <recommendedName>
        <fullName evidence="4">BTB domain-containing protein</fullName>
    </recommendedName>
</protein>
<reference evidence="2 3" key="1">
    <citation type="journal article" date="2015" name="Genome Biol.">
        <title>Comparative genomics of Steinernema reveals deeply conserved gene regulatory networks.</title>
        <authorList>
            <person name="Dillman A.R."/>
            <person name="Macchietto M."/>
            <person name="Porter C.F."/>
            <person name="Rogers A."/>
            <person name="Williams B."/>
            <person name="Antoshechkin I."/>
            <person name="Lee M.M."/>
            <person name="Goodwin Z."/>
            <person name="Lu X."/>
            <person name="Lewis E.E."/>
            <person name="Goodrich-Blair H."/>
            <person name="Stock S.P."/>
            <person name="Adams B.J."/>
            <person name="Sternberg P.W."/>
            <person name="Mortazavi A."/>
        </authorList>
    </citation>
    <scope>NUCLEOTIDE SEQUENCE [LARGE SCALE GENOMIC DNA]</scope>
    <source>
        <strain evidence="2 3">ALL</strain>
    </source>
</reference>
<gene>
    <name evidence="2" type="ORF">L596_013208</name>
</gene>
<dbReference type="EMBL" id="AZBU02000003">
    <property type="protein sequence ID" value="TKR89048.1"/>
    <property type="molecule type" value="Genomic_DNA"/>
</dbReference>
<name>A0A4U5NZH6_STECR</name>
<proteinExistence type="predicted"/>
<sequence>MGNKFVIPFKLNDTKPVSVEFGNFICILDRSSCGKCGDTTDSCYSIFCMPKNESDAILWRCVVTGGVRVVREDGRFRYHTWDASFGNGTNSTHFHHDKQKLFEAVGLAGRPGSESGEIVVVIEEWFVIDISDPKNRLVRNPADAYNLANIESRENGLWLSETVLREKLPVFAAHCKYVETENRSWKDLLYLRDLKGFADVEGTSKLSDQMMLQFLGIIHGLDMHIDGNSVEVYLKIADSLQCKAVLQRCENFLLKVPLSEVTLAEKLHLADRFKLYTLLLETIDKLPTSELKTLYLARFGASRSDDKSTSTADKTIKMVDKWTSTIGKKLDEKKLKKMPQSALAKDTIDNLQKLQADATKMLLEKLKKLCWPSLKSFTPLLSLFMWCLVCFGAGVALAWLILGLIL</sequence>
<dbReference type="PANTHER" id="PTHR22744:SF17">
    <property type="entry name" value="BTB DOMAIN-CONTAINING PROTEIN"/>
    <property type="match status" value="1"/>
</dbReference>
<comment type="caution">
    <text evidence="2">The sequence shown here is derived from an EMBL/GenBank/DDBJ whole genome shotgun (WGS) entry which is preliminary data.</text>
</comment>
<evidence type="ECO:0000313" key="2">
    <source>
        <dbReference type="EMBL" id="TKR89048.1"/>
    </source>
</evidence>